<reference evidence="3 4" key="1">
    <citation type="submission" date="2019-02" db="EMBL/GenBank/DDBJ databases">
        <title>Genomic Encyclopedia of Type Strains, Phase IV (KMG-IV): sequencing the most valuable type-strain genomes for metagenomic binning, comparative biology and taxonomic classification.</title>
        <authorList>
            <person name="Goeker M."/>
        </authorList>
    </citation>
    <scope>NUCLEOTIDE SEQUENCE [LARGE SCALE GENOMIC DNA]</scope>
    <source>
        <strain evidence="3 4">DSM 45622</strain>
    </source>
</reference>
<evidence type="ECO:0000313" key="4">
    <source>
        <dbReference type="Proteomes" id="UP000293638"/>
    </source>
</evidence>
<accession>A0A4Q7NSZ9</accession>
<dbReference type="EMBL" id="SGXD01000002">
    <property type="protein sequence ID" value="RZS90000.1"/>
    <property type="molecule type" value="Genomic_DNA"/>
</dbReference>
<dbReference type="HAMAP" id="MF_00758">
    <property type="entry name" value="UPF0301"/>
    <property type="match status" value="1"/>
</dbReference>
<name>A0A4Q7NSZ9_9ACTN</name>
<dbReference type="Pfam" id="PF02622">
    <property type="entry name" value="DUF179"/>
    <property type="match status" value="1"/>
</dbReference>
<dbReference type="NCBIfam" id="NF001270">
    <property type="entry name" value="PRK00228.2-2"/>
    <property type="match status" value="1"/>
</dbReference>
<sequence length="200" mass="20772">MAGDEHGRGAALSRALTGRLLVAAPSLVDPSFAGTVVLVIDADESGALGVILNRTSEIEVASVLPAWAALCEPLPRVFEGGPVAPENALALGLLHAAPRIGQEEPPGWREVSGAVGLVDLDTEPSVLAGSLAGFRVFAGYAGWGPGQLEGEIAADAWVVVDATYDDVLPAAPEQLWRRVLRRQRGPVSLLSGWTADPTLN</sequence>
<keyword evidence="4" id="KW-1185">Reference proteome</keyword>
<dbReference type="AlphaFoldDB" id="A0A4Q7NSZ9"/>
<dbReference type="Gene3D" id="3.40.1740.10">
    <property type="entry name" value="VC0467-like"/>
    <property type="match status" value="1"/>
</dbReference>
<dbReference type="InterPro" id="IPR003774">
    <property type="entry name" value="AlgH-like"/>
</dbReference>
<dbReference type="SUPFAM" id="SSF143456">
    <property type="entry name" value="VC0467-like"/>
    <property type="match status" value="1"/>
</dbReference>
<dbReference type="Proteomes" id="UP000293638">
    <property type="component" value="Unassembled WGS sequence"/>
</dbReference>
<protein>
    <recommendedName>
        <fullName evidence="2">UPF0301 protein EV189_1782</fullName>
    </recommendedName>
</protein>
<gene>
    <name evidence="3" type="ORF">EV189_1782</name>
</gene>
<dbReference type="PANTHER" id="PTHR30327">
    <property type="entry name" value="UNCHARACTERIZED PROTEIN YQGE"/>
    <property type="match status" value="1"/>
</dbReference>
<dbReference type="RefSeq" id="WP_231116203.1">
    <property type="nucleotide sequence ID" value="NZ_SGXD01000002.1"/>
</dbReference>
<dbReference type="GO" id="GO:0005829">
    <property type="term" value="C:cytosol"/>
    <property type="evidence" value="ECO:0007669"/>
    <property type="project" value="TreeGrafter"/>
</dbReference>
<comment type="similarity">
    <text evidence="1 2">Belongs to the UPF0301 (AlgH) family.</text>
</comment>
<evidence type="ECO:0000256" key="1">
    <source>
        <dbReference type="ARBA" id="ARBA00009600"/>
    </source>
</evidence>
<evidence type="ECO:0000313" key="3">
    <source>
        <dbReference type="EMBL" id="RZS90000.1"/>
    </source>
</evidence>
<dbReference type="PANTHER" id="PTHR30327:SF1">
    <property type="entry name" value="UPF0301 PROTEIN YQGE"/>
    <property type="match status" value="1"/>
</dbReference>
<proteinExistence type="inferred from homology"/>
<organism evidence="3 4">
    <name type="scientific">Motilibacter rhizosphaerae</name>
    <dbReference type="NCBI Taxonomy" id="598652"/>
    <lineage>
        <taxon>Bacteria</taxon>
        <taxon>Bacillati</taxon>
        <taxon>Actinomycetota</taxon>
        <taxon>Actinomycetes</taxon>
        <taxon>Motilibacterales</taxon>
        <taxon>Motilibacteraceae</taxon>
        <taxon>Motilibacter</taxon>
    </lineage>
</organism>
<comment type="caution">
    <text evidence="3">The sequence shown here is derived from an EMBL/GenBank/DDBJ whole genome shotgun (WGS) entry which is preliminary data.</text>
</comment>
<evidence type="ECO:0000256" key="2">
    <source>
        <dbReference type="HAMAP-Rule" id="MF_00758"/>
    </source>
</evidence>